<evidence type="ECO:0000256" key="1">
    <source>
        <dbReference type="SAM" id="MobiDB-lite"/>
    </source>
</evidence>
<accession>A0A0R3MSR0</accession>
<comment type="caution">
    <text evidence="2">The sequence shown here is derived from an EMBL/GenBank/DDBJ whole genome shotgun (WGS) entry which is preliminary data.</text>
</comment>
<dbReference type="AlphaFoldDB" id="A0A0R3MSR0"/>
<dbReference type="Proteomes" id="UP000051660">
    <property type="component" value="Unassembled WGS sequence"/>
</dbReference>
<evidence type="ECO:0000313" key="3">
    <source>
        <dbReference type="Proteomes" id="UP000051660"/>
    </source>
</evidence>
<proteinExistence type="predicted"/>
<name>A0A0R3MSR0_9BRAD</name>
<sequence length="70" mass="7611">MSFDMWKSSKKGLQGSSRNPPIPPSGPKETIQLFRHSRKRSAGSADVLATIFEIALILMANGGTVVEPNR</sequence>
<feature type="region of interest" description="Disordered" evidence="1">
    <location>
        <begin position="1"/>
        <end position="30"/>
    </location>
</feature>
<organism evidence="2 3">
    <name type="scientific">Bradyrhizobium lablabi</name>
    <dbReference type="NCBI Taxonomy" id="722472"/>
    <lineage>
        <taxon>Bacteria</taxon>
        <taxon>Pseudomonadati</taxon>
        <taxon>Pseudomonadota</taxon>
        <taxon>Alphaproteobacteria</taxon>
        <taxon>Hyphomicrobiales</taxon>
        <taxon>Nitrobacteraceae</taxon>
        <taxon>Bradyrhizobium</taxon>
    </lineage>
</organism>
<evidence type="ECO:0000313" key="2">
    <source>
        <dbReference type="EMBL" id="KRR20829.1"/>
    </source>
</evidence>
<dbReference type="EMBL" id="LLYB01000085">
    <property type="protein sequence ID" value="KRR20829.1"/>
    <property type="molecule type" value="Genomic_DNA"/>
</dbReference>
<gene>
    <name evidence="2" type="ORF">CQ14_26395</name>
</gene>
<protein>
    <submittedName>
        <fullName evidence="2">Uncharacterized protein</fullName>
    </submittedName>
</protein>
<reference evidence="2 3" key="1">
    <citation type="submission" date="2014-03" db="EMBL/GenBank/DDBJ databases">
        <title>Bradyrhizobium valentinum sp. nov., isolated from effective nodules of Lupinus mariae-josephae, a lupine endemic of basic-lime soils in Eastern Spain.</title>
        <authorList>
            <person name="Duran D."/>
            <person name="Rey L."/>
            <person name="Navarro A."/>
            <person name="Busquets A."/>
            <person name="Imperial J."/>
            <person name="Ruiz-Argueso T."/>
        </authorList>
    </citation>
    <scope>NUCLEOTIDE SEQUENCE [LARGE SCALE GENOMIC DNA]</scope>
    <source>
        <strain evidence="2 3">CCBAU 23086</strain>
    </source>
</reference>